<evidence type="ECO:0000259" key="1">
    <source>
        <dbReference type="Pfam" id="PF01408"/>
    </source>
</evidence>
<dbReference type="GO" id="GO:0000166">
    <property type="term" value="F:nucleotide binding"/>
    <property type="evidence" value="ECO:0007669"/>
    <property type="project" value="InterPro"/>
</dbReference>
<dbReference type="RefSeq" id="WP_046521833.1">
    <property type="nucleotide sequence ID" value="NZ_LAYY01000001.1"/>
</dbReference>
<dbReference type="AlphaFoldDB" id="A0A0M2T3Q7"/>
<feature type="domain" description="Gfo/Idh/MocA-like oxidoreductase N-terminal" evidence="1">
    <location>
        <begin position="62"/>
        <end position="135"/>
    </location>
</feature>
<gene>
    <name evidence="2" type="ORF">WQ57_01015</name>
</gene>
<dbReference type="Pfam" id="PF01408">
    <property type="entry name" value="GFO_IDH_MocA"/>
    <property type="match status" value="1"/>
</dbReference>
<evidence type="ECO:0000313" key="3">
    <source>
        <dbReference type="Proteomes" id="UP000034166"/>
    </source>
</evidence>
<name>A0A0M2T3Q7_9BACI</name>
<comment type="caution">
    <text evidence="2">The sequence shown here is derived from an EMBL/GenBank/DDBJ whole genome shotgun (WGS) entry which is preliminary data.</text>
</comment>
<evidence type="ECO:0000313" key="2">
    <source>
        <dbReference type="EMBL" id="KKK39892.1"/>
    </source>
</evidence>
<dbReference type="OrthoDB" id="128220at2"/>
<proteinExistence type="predicted"/>
<dbReference type="Gene3D" id="3.40.50.720">
    <property type="entry name" value="NAD(P)-binding Rossmann-like Domain"/>
    <property type="match status" value="1"/>
</dbReference>
<accession>A0A0M2T3Q7</accession>
<keyword evidence="3" id="KW-1185">Reference proteome</keyword>
<dbReference type="Proteomes" id="UP000034166">
    <property type="component" value="Unassembled WGS sequence"/>
</dbReference>
<dbReference type="InterPro" id="IPR036291">
    <property type="entry name" value="NAD(P)-bd_dom_sf"/>
</dbReference>
<dbReference type="PATRIC" id="fig|1408103.3.peg.223"/>
<sequence>MGDLQLGMIGLDTSHASAFTELLNDPAHPFHVKGGKVVTACPAGSDDFELSYSRIGGITRKVEQYGVHMVDSFEQVAETCDAILLESVDGRAHLQQVEKLARFKKPIFIDKPLCLCSTDAIKMEELSKQHGVPIMSSSALRFAEPLRQALAIKDKGDIIGVDCFGPMDKMETQPGYFWYGIHTIEMLYAIIGSGAQHVSVLSNPDSDLVISQWKDGRIGTVRGNAPGNYGFGALIHFEKGNEFVCIDSSSKPCYASLLEQVMLFFKDRKPVVPIQETQEIIRFIEAANESRETGIQVRI</sequence>
<protein>
    <submittedName>
        <fullName evidence="2">Oxidoreductase</fullName>
    </submittedName>
</protein>
<dbReference type="SUPFAM" id="SSF51735">
    <property type="entry name" value="NAD(P)-binding Rossmann-fold domains"/>
    <property type="match status" value="1"/>
</dbReference>
<dbReference type="Gene3D" id="3.30.360.10">
    <property type="entry name" value="Dihydrodipicolinate Reductase, domain 2"/>
    <property type="match status" value="1"/>
</dbReference>
<dbReference type="EMBL" id="LAYY01000001">
    <property type="protein sequence ID" value="KKK39892.1"/>
    <property type="molecule type" value="Genomic_DNA"/>
</dbReference>
<organism evidence="2 3">
    <name type="scientific">Mesobacillus campisalis</name>
    <dbReference type="NCBI Taxonomy" id="1408103"/>
    <lineage>
        <taxon>Bacteria</taxon>
        <taxon>Bacillati</taxon>
        <taxon>Bacillota</taxon>
        <taxon>Bacilli</taxon>
        <taxon>Bacillales</taxon>
        <taxon>Bacillaceae</taxon>
        <taxon>Mesobacillus</taxon>
    </lineage>
</organism>
<dbReference type="InterPro" id="IPR000683">
    <property type="entry name" value="Gfo/Idh/MocA-like_OxRdtase_N"/>
</dbReference>
<reference evidence="2 3" key="1">
    <citation type="submission" date="2015-04" db="EMBL/GenBank/DDBJ databases">
        <title>Taxonomic description and genome sequence of Bacillus campisalis sp. nov., a novel member of the genus Bacillus isolated from solar saltern.</title>
        <authorList>
            <person name="Mathan Kumar R."/>
            <person name="Kaur G."/>
            <person name="Kumar A."/>
            <person name="Singh N.K."/>
            <person name="Kaur N."/>
            <person name="Kumar N."/>
            <person name="Mayilraj S."/>
        </authorList>
    </citation>
    <scope>NUCLEOTIDE SEQUENCE [LARGE SCALE GENOMIC DNA]</scope>
    <source>
        <strain evidence="2 3">SA2-6</strain>
    </source>
</reference>